<dbReference type="AlphaFoldDB" id="A0A1I6I5X4"/>
<proteinExistence type="predicted"/>
<organism evidence="1 2">
    <name type="scientific">Anaeromicropila populeti</name>
    <dbReference type="NCBI Taxonomy" id="37658"/>
    <lineage>
        <taxon>Bacteria</taxon>
        <taxon>Bacillati</taxon>
        <taxon>Bacillota</taxon>
        <taxon>Clostridia</taxon>
        <taxon>Lachnospirales</taxon>
        <taxon>Lachnospiraceae</taxon>
        <taxon>Anaeromicropila</taxon>
    </lineage>
</organism>
<reference evidence="1 2" key="1">
    <citation type="submission" date="2016-10" db="EMBL/GenBank/DDBJ databases">
        <authorList>
            <person name="de Groot N.N."/>
        </authorList>
    </citation>
    <scope>NUCLEOTIDE SEQUENCE [LARGE SCALE GENOMIC DNA]</scope>
    <source>
        <strain evidence="1 2">743A</strain>
    </source>
</reference>
<accession>A0A1I6I5X4</accession>
<dbReference type="EMBL" id="FOYZ01000002">
    <property type="protein sequence ID" value="SFR62147.1"/>
    <property type="molecule type" value="Genomic_DNA"/>
</dbReference>
<dbReference type="Proteomes" id="UP000199659">
    <property type="component" value="Unassembled WGS sequence"/>
</dbReference>
<evidence type="ECO:0000313" key="2">
    <source>
        <dbReference type="Proteomes" id="UP000199659"/>
    </source>
</evidence>
<name>A0A1I6I5X4_9FIRM</name>
<protein>
    <submittedName>
        <fullName evidence="1">Uncharacterized protein</fullName>
    </submittedName>
</protein>
<evidence type="ECO:0000313" key="1">
    <source>
        <dbReference type="EMBL" id="SFR62147.1"/>
    </source>
</evidence>
<keyword evidence="2" id="KW-1185">Reference proteome</keyword>
<gene>
    <name evidence="1" type="ORF">SAMN05661086_00453</name>
</gene>
<sequence>MSRKKGFITFLALLCLLSFSIALFKSFNREQTQPKETGIIYGENETSNKVEISELRAVSDNKSAHVVCDTIEVLLTDAQLVDLSTIIVKGKVTECLGEYTYTLTEDGRAPFSTVRKLYNFELTDTLKGIPEEDMKLATGPAAREDAFEIGKEYIWCLYPMEGDYEGAYEPVSYACGLLSIDSEQLSPKRLTLTELKELIQKIENNEGEFVEELNDDMYVKMKSVLKHMEQ</sequence>
<dbReference type="STRING" id="37658.SAMN05661086_00453"/>
<dbReference type="RefSeq" id="WP_092559082.1">
    <property type="nucleotide sequence ID" value="NZ_FOYZ01000002.1"/>
</dbReference>